<feature type="non-terminal residue" evidence="1">
    <location>
        <position position="73"/>
    </location>
</feature>
<sequence length="73" mass="8693">EFYMNKNKELSEKLADTEQNLHKFEHNLQHQLEVNAMLQSKIETLEYSIQTFQQNKDTVSNYELTESKARVSE</sequence>
<proteinExistence type="predicted"/>
<organism evidence="1">
    <name type="scientific">Arion vulgaris</name>
    <dbReference type="NCBI Taxonomy" id="1028688"/>
    <lineage>
        <taxon>Eukaryota</taxon>
        <taxon>Metazoa</taxon>
        <taxon>Spiralia</taxon>
        <taxon>Lophotrochozoa</taxon>
        <taxon>Mollusca</taxon>
        <taxon>Gastropoda</taxon>
        <taxon>Heterobranchia</taxon>
        <taxon>Euthyneura</taxon>
        <taxon>Panpulmonata</taxon>
        <taxon>Eupulmonata</taxon>
        <taxon>Stylommatophora</taxon>
        <taxon>Helicina</taxon>
        <taxon>Arionoidea</taxon>
        <taxon>Arionidae</taxon>
        <taxon>Arion</taxon>
    </lineage>
</organism>
<feature type="non-terminal residue" evidence="1">
    <location>
        <position position="1"/>
    </location>
</feature>
<evidence type="ECO:0000313" key="1">
    <source>
        <dbReference type="EMBL" id="CEK99277.1"/>
    </source>
</evidence>
<dbReference type="AlphaFoldDB" id="A0A0B7C251"/>
<accession>A0A0B7C251</accession>
<gene>
    <name evidence="1" type="primary">ORF220883</name>
</gene>
<protein>
    <submittedName>
        <fullName evidence="1">Uncharacterized protein</fullName>
    </submittedName>
</protein>
<reference evidence="1" key="1">
    <citation type="submission" date="2014-12" db="EMBL/GenBank/DDBJ databases">
        <title>Insight into the proteome of Arion vulgaris.</title>
        <authorList>
            <person name="Aradska J."/>
            <person name="Bulat T."/>
            <person name="Smidak R."/>
            <person name="Sarate P."/>
            <person name="Gangsoo J."/>
            <person name="Sialana F."/>
            <person name="Bilban M."/>
            <person name="Lubec G."/>
        </authorList>
    </citation>
    <scope>NUCLEOTIDE SEQUENCE</scope>
    <source>
        <tissue evidence="1">Skin</tissue>
    </source>
</reference>
<dbReference type="EMBL" id="HACG01052406">
    <property type="protein sequence ID" value="CEK99277.1"/>
    <property type="molecule type" value="Transcribed_RNA"/>
</dbReference>
<name>A0A0B7C251_9EUPU</name>